<dbReference type="SUPFAM" id="SSF56219">
    <property type="entry name" value="DNase I-like"/>
    <property type="match status" value="1"/>
</dbReference>
<geneLocation type="plasmid" evidence="2 3">
    <name>unnamed1</name>
</geneLocation>
<dbReference type="KEGG" id="azz:DEW08_23180"/>
<keyword evidence="2" id="KW-0540">Nuclease</keyword>
<organism evidence="2 3">
    <name type="scientific">Azospirillum thermophilum</name>
    <dbReference type="NCBI Taxonomy" id="2202148"/>
    <lineage>
        <taxon>Bacteria</taxon>
        <taxon>Pseudomonadati</taxon>
        <taxon>Pseudomonadota</taxon>
        <taxon>Alphaproteobacteria</taxon>
        <taxon>Rhodospirillales</taxon>
        <taxon>Azospirillaceae</taxon>
        <taxon>Azospirillum</taxon>
    </lineage>
</organism>
<keyword evidence="2" id="KW-0255">Endonuclease</keyword>
<dbReference type="Proteomes" id="UP000245629">
    <property type="component" value="Plasmid unnamed1"/>
</dbReference>
<dbReference type="InterPro" id="IPR005135">
    <property type="entry name" value="Endo/exonuclease/phosphatase"/>
</dbReference>
<accession>A0A2S2CX00</accession>
<dbReference type="OrthoDB" id="7297112at2"/>
<evidence type="ECO:0000313" key="2">
    <source>
        <dbReference type="EMBL" id="AWK88945.1"/>
    </source>
</evidence>
<dbReference type="AlphaFoldDB" id="A0A2S2CX00"/>
<keyword evidence="2" id="KW-0378">Hydrolase</keyword>
<proteinExistence type="predicted"/>
<sequence length="340" mass="36754">MPESATPDSSPSSSPLRIATFNLENFDDAGDPPFEARAAVLRPQLERLAADVLCLQEVNAQHPAKGEPRVLRALDRLLQGTRYEGFHCTAGDGRKLADRHNLVVVSRWPVAAAHLLRHDLVPPPQVRMVTADPPGEAPGDVTWDRPVLQAEITLPGGRPLHVFNLHLRAPLAAPVPGQKVAALTWRTAGGWAEGFYLAAIKRAGQALETRLAVDRVFDADPEALIVVAGDCNAGMEQTPVRIIRADLDSTGNGDLAGRALVPLERSLPEDRRFSVLHGGDAVMLDHLLVSRSLLGWFRSAEIHNEALSDELVAHATVDRSPESYHAPVVASFELPGDGPR</sequence>
<dbReference type="GO" id="GO:0004519">
    <property type="term" value="F:endonuclease activity"/>
    <property type="evidence" value="ECO:0007669"/>
    <property type="project" value="UniProtKB-KW"/>
</dbReference>
<protein>
    <submittedName>
        <fullName evidence="2">Endonuclease</fullName>
    </submittedName>
</protein>
<dbReference type="Gene3D" id="3.60.10.10">
    <property type="entry name" value="Endonuclease/exonuclease/phosphatase"/>
    <property type="match status" value="1"/>
</dbReference>
<dbReference type="PANTHER" id="PTHR42834">
    <property type="entry name" value="ENDONUCLEASE/EXONUCLEASE/PHOSPHATASE FAMILY PROTEIN (AFU_ORTHOLOGUE AFUA_3G09210)"/>
    <property type="match status" value="1"/>
</dbReference>
<name>A0A2S2CX00_9PROT</name>
<reference evidence="3" key="1">
    <citation type="submission" date="2018-05" db="EMBL/GenBank/DDBJ databases">
        <title>Azospirillum thermophila sp. nov., a novel isolated from hot spring.</title>
        <authorList>
            <person name="Zhao Z."/>
        </authorList>
    </citation>
    <scope>NUCLEOTIDE SEQUENCE [LARGE SCALE GENOMIC DNA]</scope>
    <source>
        <strain evidence="3">CFH 70021</strain>
        <plasmid evidence="3">unnamed1</plasmid>
    </source>
</reference>
<dbReference type="PANTHER" id="PTHR42834:SF1">
    <property type="entry name" value="ENDONUCLEASE_EXONUCLEASE_PHOSPHATASE FAMILY PROTEIN (AFU_ORTHOLOGUE AFUA_3G09210)"/>
    <property type="match status" value="1"/>
</dbReference>
<evidence type="ECO:0000313" key="3">
    <source>
        <dbReference type="Proteomes" id="UP000245629"/>
    </source>
</evidence>
<evidence type="ECO:0000259" key="1">
    <source>
        <dbReference type="Pfam" id="PF03372"/>
    </source>
</evidence>
<gene>
    <name evidence="2" type="ORF">DEW08_23180</name>
</gene>
<dbReference type="InterPro" id="IPR036691">
    <property type="entry name" value="Endo/exonu/phosph_ase_sf"/>
</dbReference>
<keyword evidence="2" id="KW-0614">Plasmid</keyword>
<feature type="domain" description="Endonuclease/exonuclease/phosphatase" evidence="1">
    <location>
        <begin position="19"/>
        <end position="305"/>
    </location>
</feature>
<dbReference type="Pfam" id="PF03372">
    <property type="entry name" value="Exo_endo_phos"/>
    <property type="match status" value="1"/>
</dbReference>
<dbReference type="RefSeq" id="WP_109331739.1">
    <property type="nucleotide sequence ID" value="NZ_CP029356.1"/>
</dbReference>
<keyword evidence="3" id="KW-1185">Reference proteome</keyword>
<dbReference type="EMBL" id="CP029356">
    <property type="protein sequence ID" value="AWK88945.1"/>
    <property type="molecule type" value="Genomic_DNA"/>
</dbReference>